<evidence type="ECO:0000256" key="9">
    <source>
        <dbReference type="SAM" id="Phobius"/>
    </source>
</evidence>
<gene>
    <name evidence="11" type="ORF">HOLleu_34320</name>
</gene>
<dbReference type="InterPro" id="IPR003439">
    <property type="entry name" value="ABC_transporter-like_ATP-bd"/>
</dbReference>
<evidence type="ECO:0000256" key="3">
    <source>
        <dbReference type="ARBA" id="ARBA00022448"/>
    </source>
</evidence>
<dbReference type="GO" id="GO:0016887">
    <property type="term" value="F:ATP hydrolysis activity"/>
    <property type="evidence" value="ECO:0007669"/>
    <property type="project" value="InterPro"/>
</dbReference>
<keyword evidence="12" id="KW-1185">Reference proteome</keyword>
<proteinExistence type="inferred from homology"/>
<organism evidence="11 12">
    <name type="scientific">Holothuria leucospilota</name>
    <name type="common">Black long sea cucumber</name>
    <name type="synonym">Mertensiothuria leucospilota</name>
    <dbReference type="NCBI Taxonomy" id="206669"/>
    <lineage>
        <taxon>Eukaryota</taxon>
        <taxon>Metazoa</taxon>
        <taxon>Echinodermata</taxon>
        <taxon>Eleutherozoa</taxon>
        <taxon>Echinozoa</taxon>
        <taxon>Holothuroidea</taxon>
        <taxon>Aspidochirotacea</taxon>
        <taxon>Aspidochirotida</taxon>
        <taxon>Holothuriidae</taxon>
        <taxon>Holothuria</taxon>
    </lineage>
</organism>
<dbReference type="PROSITE" id="PS00211">
    <property type="entry name" value="ABC_TRANSPORTER_1"/>
    <property type="match status" value="1"/>
</dbReference>
<dbReference type="InterPro" id="IPR013525">
    <property type="entry name" value="ABC2_TM"/>
</dbReference>
<keyword evidence="8 9" id="KW-0472">Membrane</keyword>
<dbReference type="GO" id="GO:0005886">
    <property type="term" value="C:plasma membrane"/>
    <property type="evidence" value="ECO:0007669"/>
    <property type="project" value="TreeGrafter"/>
</dbReference>
<feature type="transmembrane region" description="Helical" evidence="9">
    <location>
        <begin position="485"/>
        <end position="504"/>
    </location>
</feature>
<feature type="transmembrane region" description="Helical" evidence="9">
    <location>
        <begin position="399"/>
        <end position="420"/>
    </location>
</feature>
<evidence type="ECO:0000256" key="7">
    <source>
        <dbReference type="ARBA" id="ARBA00022989"/>
    </source>
</evidence>
<keyword evidence="5" id="KW-0547">Nucleotide-binding</keyword>
<keyword evidence="4 9" id="KW-0812">Transmembrane</keyword>
<dbReference type="Pfam" id="PF01061">
    <property type="entry name" value="ABC2_membrane"/>
    <property type="match status" value="1"/>
</dbReference>
<dbReference type="AlphaFoldDB" id="A0A9Q0YQD7"/>
<keyword evidence="7 9" id="KW-1133">Transmembrane helix</keyword>
<evidence type="ECO:0000256" key="4">
    <source>
        <dbReference type="ARBA" id="ARBA00022692"/>
    </source>
</evidence>
<dbReference type="Gene3D" id="3.40.50.300">
    <property type="entry name" value="P-loop containing nucleotide triphosphate hydrolases"/>
    <property type="match status" value="1"/>
</dbReference>
<accession>A0A9Q0YQD7</accession>
<dbReference type="PROSITE" id="PS50893">
    <property type="entry name" value="ABC_TRANSPORTER_2"/>
    <property type="match status" value="1"/>
</dbReference>
<dbReference type="Pfam" id="PF00005">
    <property type="entry name" value="ABC_tran"/>
    <property type="match status" value="1"/>
</dbReference>
<dbReference type="GO" id="GO:0140359">
    <property type="term" value="F:ABC-type transporter activity"/>
    <property type="evidence" value="ECO:0007669"/>
    <property type="project" value="InterPro"/>
</dbReference>
<dbReference type="InterPro" id="IPR027417">
    <property type="entry name" value="P-loop_NTPase"/>
</dbReference>
<sequence length="536" mass="58981">MPEQSMKSETESIPLKIYSEAREAIGGTDRGNGFQQYGTNKRSPSAIGEFEPVTLAWKDLTVKSVGNITGKLSSQWKTPAGKTILRKVTGIAEPGTLTAIMGSSGAGKTTLLHTLNSRLHGLQVTGGSILLNGQPIGVSVAKISGYVQQEDMCMPCLTVKEHLIFQARLRMDPDIPEKTRLRRVDEVIRALSLIKCANSLIGNPERGLKSISGGERRRLSFASELLTNPPLLFCDEPTSGLDSFMAQNVVEKLRGLASEGRTILTTIHQPSSEVFQQFDRILLLSNGKTVFLGKVKDALTFLSTLGYDSPKNYNPADFMVETLAIVPGMEAECFQKVGKITDAFERTEIARAIARKIRLPQSEVVAEEKASGSPYKASWWDQMRACAWRSCLSSKRDPFLTTVSLMKIMAIAGIIGAVFFQTPRGQDGIQSVNGCLFLLVVNSAFNYSLTQCKVFPLELAMMKREHFNGMYRVDVYFIAKSLSDLPFILTIQPIVSVTIVYWMVGLYPSIYNFCISIVLMILLAHAAVAFAPSHIE</sequence>
<evidence type="ECO:0000313" key="12">
    <source>
        <dbReference type="Proteomes" id="UP001152320"/>
    </source>
</evidence>
<dbReference type="InterPro" id="IPR043926">
    <property type="entry name" value="ABCG_dom"/>
</dbReference>
<dbReference type="PANTHER" id="PTHR48041">
    <property type="entry name" value="ABC TRANSPORTER G FAMILY MEMBER 28"/>
    <property type="match status" value="1"/>
</dbReference>
<keyword evidence="3" id="KW-0813">Transport</keyword>
<evidence type="ECO:0000256" key="5">
    <source>
        <dbReference type="ARBA" id="ARBA00022741"/>
    </source>
</evidence>
<comment type="similarity">
    <text evidence="2">Belongs to the ABC transporter superfamily. ABCG family. Eye pigment precursor importer (TC 3.A.1.204) subfamily.</text>
</comment>
<dbReference type="EMBL" id="JAIZAY010000018">
    <property type="protein sequence ID" value="KAJ8024417.1"/>
    <property type="molecule type" value="Genomic_DNA"/>
</dbReference>
<evidence type="ECO:0000256" key="6">
    <source>
        <dbReference type="ARBA" id="ARBA00022840"/>
    </source>
</evidence>
<dbReference type="OrthoDB" id="66620at2759"/>
<evidence type="ECO:0000313" key="11">
    <source>
        <dbReference type="EMBL" id="KAJ8024417.1"/>
    </source>
</evidence>
<dbReference type="InterPro" id="IPR017871">
    <property type="entry name" value="ABC_transporter-like_CS"/>
</dbReference>
<dbReference type="InterPro" id="IPR050352">
    <property type="entry name" value="ABCG_transporters"/>
</dbReference>
<name>A0A9Q0YQD7_HOLLE</name>
<evidence type="ECO:0000256" key="1">
    <source>
        <dbReference type="ARBA" id="ARBA00004141"/>
    </source>
</evidence>
<dbReference type="Pfam" id="PF19055">
    <property type="entry name" value="ABC2_membrane_7"/>
    <property type="match status" value="1"/>
</dbReference>
<comment type="caution">
    <text evidence="11">The sequence shown here is derived from an EMBL/GenBank/DDBJ whole genome shotgun (WGS) entry which is preliminary data.</text>
</comment>
<dbReference type="InterPro" id="IPR003593">
    <property type="entry name" value="AAA+_ATPase"/>
</dbReference>
<protein>
    <submittedName>
        <fullName evidence="11">Protein white</fullName>
    </submittedName>
</protein>
<reference evidence="11" key="1">
    <citation type="submission" date="2021-10" db="EMBL/GenBank/DDBJ databases">
        <title>Tropical sea cucumber genome reveals ecological adaptation and Cuvierian tubules defense mechanism.</title>
        <authorList>
            <person name="Chen T."/>
        </authorList>
    </citation>
    <scope>NUCLEOTIDE SEQUENCE</scope>
    <source>
        <strain evidence="11">Nanhai2018</strain>
        <tissue evidence="11">Muscle</tissue>
    </source>
</reference>
<evidence type="ECO:0000259" key="10">
    <source>
        <dbReference type="PROSITE" id="PS50893"/>
    </source>
</evidence>
<dbReference type="Proteomes" id="UP001152320">
    <property type="component" value="Chromosome 18"/>
</dbReference>
<dbReference type="SUPFAM" id="SSF52540">
    <property type="entry name" value="P-loop containing nucleoside triphosphate hydrolases"/>
    <property type="match status" value="1"/>
</dbReference>
<keyword evidence="6" id="KW-0067">ATP-binding</keyword>
<feature type="transmembrane region" description="Helical" evidence="9">
    <location>
        <begin position="510"/>
        <end position="531"/>
    </location>
</feature>
<dbReference type="PANTHER" id="PTHR48041:SF139">
    <property type="entry name" value="PROTEIN SCARLET"/>
    <property type="match status" value="1"/>
</dbReference>
<dbReference type="CDD" id="cd03213">
    <property type="entry name" value="ABCG_EPDR"/>
    <property type="match status" value="1"/>
</dbReference>
<dbReference type="SMART" id="SM00382">
    <property type="entry name" value="AAA"/>
    <property type="match status" value="1"/>
</dbReference>
<feature type="domain" description="ABC transporter" evidence="10">
    <location>
        <begin position="70"/>
        <end position="311"/>
    </location>
</feature>
<comment type="subcellular location">
    <subcellularLocation>
        <location evidence="1">Membrane</location>
        <topology evidence="1">Multi-pass membrane protein</topology>
    </subcellularLocation>
</comment>
<evidence type="ECO:0000256" key="2">
    <source>
        <dbReference type="ARBA" id="ARBA00005814"/>
    </source>
</evidence>
<evidence type="ECO:0000256" key="8">
    <source>
        <dbReference type="ARBA" id="ARBA00023136"/>
    </source>
</evidence>
<dbReference type="GO" id="GO:0005524">
    <property type="term" value="F:ATP binding"/>
    <property type="evidence" value="ECO:0007669"/>
    <property type="project" value="UniProtKB-KW"/>
</dbReference>